<dbReference type="AlphaFoldDB" id="A0A6N0NZP9"/>
<dbReference type="SUPFAM" id="SSF103473">
    <property type="entry name" value="MFS general substrate transporter"/>
    <property type="match status" value="1"/>
</dbReference>
<keyword evidence="4" id="KW-1185">Reference proteome</keyword>
<sequence length="376" mass="40557">MRRRLYLLTGFVAMLFNSTLQYSWNAYEPLLIKGFNATPSRVEIAFALFVLFSTSFQVFSGRFADIYGPKSVGVAGSVCLSIGLILGSLSPNLTTFYLAWTLGSVGEGIVYGVSLNLALKWYQERRGLASGLVSMGFGLGGAIANPFIEASGNFRLPMGVIGTLALTLVVLFSLSSYPKGQVGVSPGKVLKEPRFWTIYLSFTFASIPLLVFSASLTQIASYLNSLYYTLITVVFPIVSGTGRPLLGYLTDKLGRLRGIDVVNFSLLLATVFAVFGYAEKSPTYLIGSAVAIGIFGGSSYTLYSALVGDIYGPKYSTLNTSILYTGKIISGVLGSFAFSTLFEFSPKLGLLFLLGSSITSILVLMLLHFNIDVRSR</sequence>
<feature type="transmembrane region" description="Helical" evidence="1">
    <location>
        <begin position="226"/>
        <end position="246"/>
    </location>
</feature>
<protein>
    <submittedName>
        <fullName evidence="3">OFA family MFS transporter</fullName>
    </submittedName>
</protein>
<dbReference type="PANTHER" id="PTHR11360:SF304">
    <property type="entry name" value="MFS DOMAIN-CONTAINING PROTEIN"/>
    <property type="match status" value="1"/>
</dbReference>
<dbReference type="InterPro" id="IPR011701">
    <property type="entry name" value="MFS"/>
</dbReference>
<dbReference type="OrthoDB" id="359492at2157"/>
<feature type="transmembrane region" description="Helical" evidence="1">
    <location>
        <begin position="324"/>
        <end position="342"/>
    </location>
</feature>
<dbReference type="InterPro" id="IPR050327">
    <property type="entry name" value="Proton-linked_MCT"/>
</dbReference>
<dbReference type="RefSeq" id="WP_174631789.1">
    <property type="nucleotide sequence ID" value="NZ_CP049074.1"/>
</dbReference>
<evidence type="ECO:0000313" key="4">
    <source>
        <dbReference type="Proteomes" id="UP000509301"/>
    </source>
</evidence>
<dbReference type="Proteomes" id="UP000509301">
    <property type="component" value="Chromosome"/>
</dbReference>
<feature type="transmembrane region" description="Helical" evidence="1">
    <location>
        <begin position="284"/>
        <end position="303"/>
    </location>
</feature>
<keyword evidence="1" id="KW-1133">Transmembrane helix</keyword>
<keyword evidence="1" id="KW-0472">Membrane</keyword>
<accession>A0A6N0NZP9</accession>
<feature type="transmembrane region" description="Helical" evidence="1">
    <location>
        <begin position="154"/>
        <end position="174"/>
    </location>
</feature>
<evidence type="ECO:0000259" key="2">
    <source>
        <dbReference type="PROSITE" id="PS50850"/>
    </source>
</evidence>
<dbReference type="InterPro" id="IPR020846">
    <property type="entry name" value="MFS_dom"/>
</dbReference>
<name>A0A6N0NZP9_9CREN</name>
<feature type="transmembrane region" description="Helical" evidence="1">
    <location>
        <begin position="96"/>
        <end position="119"/>
    </location>
</feature>
<dbReference type="Pfam" id="PF07690">
    <property type="entry name" value="MFS_1"/>
    <property type="match status" value="1"/>
</dbReference>
<evidence type="ECO:0000313" key="3">
    <source>
        <dbReference type="EMBL" id="QKR00611.1"/>
    </source>
</evidence>
<dbReference type="PANTHER" id="PTHR11360">
    <property type="entry name" value="MONOCARBOXYLATE TRANSPORTER"/>
    <property type="match status" value="1"/>
</dbReference>
<feature type="transmembrane region" description="Helical" evidence="1">
    <location>
        <begin position="348"/>
        <end position="369"/>
    </location>
</feature>
<gene>
    <name evidence="3" type="ORF">GWK48_09665</name>
</gene>
<reference evidence="3 4" key="1">
    <citation type="submission" date="2020-02" db="EMBL/GenBank/DDBJ databases">
        <title>Comparative genome analysis reveals the metabolism and evolution of the thermophilic archaeal genus Metallosphaera.</title>
        <authorList>
            <person name="Jiang C."/>
        </authorList>
    </citation>
    <scope>NUCLEOTIDE SEQUENCE [LARGE SCALE GENOMIC DNA]</scope>
    <source>
        <strain evidence="3 4">Ric-A</strain>
    </source>
</reference>
<keyword evidence="1" id="KW-0812">Transmembrane</keyword>
<dbReference type="KEGG" id="mten:GWK48_09665"/>
<feature type="transmembrane region" description="Helical" evidence="1">
    <location>
        <begin position="128"/>
        <end position="148"/>
    </location>
</feature>
<dbReference type="PROSITE" id="PS50850">
    <property type="entry name" value="MFS"/>
    <property type="match status" value="1"/>
</dbReference>
<feature type="transmembrane region" description="Helical" evidence="1">
    <location>
        <begin position="71"/>
        <end position="90"/>
    </location>
</feature>
<organism evidence="3 4">
    <name type="scientific">Metallosphaera tengchongensis</name>
    <dbReference type="NCBI Taxonomy" id="1532350"/>
    <lineage>
        <taxon>Archaea</taxon>
        <taxon>Thermoproteota</taxon>
        <taxon>Thermoprotei</taxon>
        <taxon>Sulfolobales</taxon>
        <taxon>Sulfolobaceae</taxon>
        <taxon>Metallosphaera</taxon>
    </lineage>
</organism>
<proteinExistence type="predicted"/>
<dbReference type="GeneID" id="55642211"/>
<dbReference type="GO" id="GO:0022857">
    <property type="term" value="F:transmembrane transporter activity"/>
    <property type="evidence" value="ECO:0007669"/>
    <property type="project" value="InterPro"/>
</dbReference>
<dbReference type="InterPro" id="IPR036259">
    <property type="entry name" value="MFS_trans_sf"/>
</dbReference>
<feature type="transmembrane region" description="Helical" evidence="1">
    <location>
        <begin position="195"/>
        <end position="220"/>
    </location>
</feature>
<feature type="transmembrane region" description="Helical" evidence="1">
    <location>
        <begin position="258"/>
        <end position="278"/>
    </location>
</feature>
<dbReference type="EMBL" id="CP049074">
    <property type="protein sequence ID" value="QKR00611.1"/>
    <property type="molecule type" value="Genomic_DNA"/>
</dbReference>
<dbReference type="Gene3D" id="1.20.1250.20">
    <property type="entry name" value="MFS general substrate transporter like domains"/>
    <property type="match status" value="2"/>
</dbReference>
<feature type="domain" description="Major facilitator superfamily (MFS) profile" evidence="2">
    <location>
        <begin position="3"/>
        <end position="374"/>
    </location>
</feature>
<feature type="transmembrane region" description="Helical" evidence="1">
    <location>
        <begin position="45"/>
        <end position="64"/>
    </location>
</feature>
<evidence type="ECO:0000256" key="1">
    <source>
        <dbReference type="SAM" id="Phobius"/>
    </source>
</evidence>